<accession>A0AC35FJN4</accession>
<dbReference type="Proteomes" id="UP000887580">
    <property type="component" value="Unplaced"/>
</dbReference>
<dbReference type="WBParaSite" id="PS1159_v2.g17989.t1">
    <property type="protein sequence ID" value="PS1159_v2.g17989.t1"/>
    <property type="gene ID" value="PS1159_v2.g17989"/>
</dbReference>
<evidence type="ECO:0000313" key="1">
    <source>
        <dbReference type="Proteomes" id="UP000887580"/>
    </source>
</evidence>
<evidence type="ECO:0000313" key="2">
    <source>
        <dbReference type="WBParaSite" id="PS1159_v2.g17989.t1"/>
    </source>
</evidence>
<sequence length="338" mass="38802">MTTETFTAINGEYSEWKNGVSSVHQDLSANEGGIYEVCAIAKVGFHKLRMNLQLLTYVPNDIEKVALERHRDRTTQEAVEVSFIITLKWSTKSDYIGIIANKDTIYLIDANEGNILWFHEYKLRFFVDIALDGNIIFALGNKFTVARFLNKKELDPMNVHFEGVSFNSTSTAVITTSEAYYYGTKMGTLLKADAENVENVQQIKMGDIKGISAMIWIASKNIILTGHDDGNLMILDLNTESSSKPTNSNPDFENIVLCRVNTVEKNKFLAKEFEVERNLIRKQAKRIFEEFKDKKEMEIKELNETLETNMKAMKEKMKVFLNFCFYVIIQREFSLLNK</sequence>
<reference evidence="2" key="1">
    <citation type="submission" date="2022-11" db="UniProtKB">
        <authorList>
            <consortium name="WormBaseParasite"/>
        </authorList>
    </citation>
    <scope>IDENTIFICATION</scope>
</reference>
<protein>
    <submittedName>
        <fullName evidence="2">Uncharacterized protein</fullName>
    </submittedName>
</protein>
<organism evidence="1 2">
    <name type="scientific">Panagrolaimus sp. PS1159</name>
    <dbReference type="NCBI Taxonomy" id="55785"/>
    <lineage>
        <taxon>Eukaryota</taxon>
        <taxon>Metazoa</taxon>
        <taxon>Ecdysozoa</taxon>
        <taxon>Nematoda</taxon>
        <taxon>Chromadorea</taxon>
        <taxon>Rhabditida</taxon>
        <taxon>Tylenchina</taxon>
        <taxon>Panagrolaimomorpha</taxon>
        <taxon>Panagrolaimoidea</taxon>
        <taxon>Panagrolaimidae</taxon>
        <taxon>Panagrolaimus</taxon>
    </lineage>
</organism>
<proteinExistence type="predicted"/>
<name>A0AC35FJN4_9BILA</name>